<dbReference type="EMBL" id="CP038804">
    <property type="protein sequence ID" value="UTY34354.1"/>
    <property type="molecule type" value="Genomic_DNA"/>
</dbReference>
<protein>
    <submittedName>
        <fullName evidence="2">Alpha/beta hydrolase</fullName>
    </submittedName>
</protein>
<dbReference type="AlphaFoldDB" id="A0AAE9SM44"/>
<gene>
    <name evidence="2" type="ORF">E4N74_10340</name>
    <name evidence="1" type="ORF">E4N76_11355</name>
</gene>
<evidence type="ECO:0000313" key="4">
    <source>
        <dbReference type="Proteomes" id="UP001059401"/>
    </source>
</evidence>
<proteinExistence type="predicted"/>
<dbReference type="RefSeq" id="WP_044977870.1">
    <property type="nucleotide sequence ID" value="NZ_CP009228.1"/>
</dbReference>
<dbReference type="EMBL" id="CP038802">
    <property type="protein sequence ID" value="UTY29491.1"/>
    <property type="molecule type" value="Genomic_DNA"/>
</dbReference>
<evidence type="ECO:0000313" key="1">
    <source>
        <dbReference type="EMBL" id="UTY29491.1"/>
    </source>
</evidence>
<dbReference type="GO" id="GO:0016787">
    <property type="term" value="F:hydrolase activity"/>
    <property type="evidence" value="ECO:0007669"/>
    <property type="project" value="UniProtKB-KW"/>
</dbReference>
<keyword evidence="4" id="KW-1185">Reference proteome</keyword>
<accession>A0AAE9SM44</accession>
<dbReference type="Proteomes" id="UP001058682">
    <property type="component" value="Chromosome"/>
</dbReference>
<dbReference type="Proteomes" id="UP001059401">
    <property type="component" value="Chromosome"/>
</dbReference>
<sequence>MKNAVIYIHGRGGSADEARYYKKFFNDDYEIIGFDYKAELPWQAKEEFQNYFDSLIPKYTEILLIANSIGAYFSLLSLSEKPIKKALFISPVVDMENVILHMMKRANISEDELRTKKVISTSFGEVLSWEYLCYVRKNLITWNIPTAILCGKKDDITPLQTMTSFAHNIHADLTVFDRGEHRFHTEEQMNFLDTWLKRNWCPNTD</sequence>
<name>A0AAE9SM44_9SPIR</name>
<reference evidence="2" key="1">
    <citation type="submission" date="2019-04" db="EMBL/GenBank/DDBJ databases">
        <title>Whole genome sequencing of oral phylogroup 2 treponemes.</title>
        <authorList>
            <person name="Chan Y."/>
            <person name="Zeng H.H."/>
            <person name="Yu X.L."/>
            <person name="Leung W.K."/>
            <person name="Watt R.M."/>
        </authorList>
    </citation>
    <scope>NUCLEOTIDE SEQUENCE</scope>
    <source>
        <strain evidence="2">OMZ 835</strain>
        <strain evidence="1">OMZ 847</strain>
    </source>
</reference>
<evidence type="ECO:0000313" key="3">
    <source>
        <dbReference type="Proteomes" id="UP001058682"/>
    </source>
</evidence>
<evidence type="ECO:0000313" key="2">
    <source>
        <dbReference type="EMBL" id="UTY34354.1"/>
    </source>
</evidence>
<dbReference type="Gene3D" id="3.40.50.1820">
    <property type="entry name" value="alpha/beta hydrolase"/>
    <property type="match status" value="1"/>
</dbReference>
<dbReference type="KEGG" id="tpk:JO40_03225"/>
<keyword evidence="2" id="KW-0378">Hydrolase</keyword>
<dbReference type="SUPFAM" id="SSF53474">
    <property type="entry name" value="alpha/beta-Hydrolases"/>
    <property type="match status" value="1"/>
</dbReference>
<dbReference type="InterPro" id="IPR029058">
    <property type="entry name" value="AB_hydrolase_fold"/>
</dbReference>
<organism evidence="2 3">
    <name type="scientific">Treponema putidum</name>
    <dbReference type="NCBI Taxonomy" id="221027"/>
    <lineage>
        <taxon>Bacteria</taxon>
        <taxon>Pseudomonadati</taxon>
        <taxon>Spirochaetota</taxon>
        <taxon>Spirochaetia</taxon>
        <taxon>Spirochaetales</taxon>
        <taxon>Treponemataceae</taxon>
        <taxon>Treponema</taxon>
    </lineage>
</organism>